<evidence type="ECO:0000256" key="5">
    <source>
        <dbReference type="ARBA" id="ARBA00051722"/>
    </source>
</evidence>
<sequence>MTASKRPIHIQFVCHGNICRSTMAEFVFKDLVNKAQLNKNFIIDSTATSREEIGNDTHPGTKTKLRALNIPFTPRKARQITKDDYNSADYIIIMDENNRRNLERLLGPDTDHKIHKMLSFIGEIRDVKDPWYTGNFDETYDDIAPSCKALLKHLILKYSL</sequence>
<evidence type="ECO:0000256" key="2">
    <source>
        <dbReference type="ARBA" id="ARBA00013064"/>
    </source>
</evidence>
<dbReference type="Gene3D" id="3.40.50.2300">
    <property type="match status" value="1"/>
</dbReference>
<evidence type="ECO:0000256" key="4">
    <source>
        <dbReference type="ARBA" id="ARBA00022912"/>
    </source>
</evidence>
<dbReference type="PANTHER" id="PTHR11717:SF7">
    <property type="entry name" value="LOW MOLECULAR WEIGHT PHOSPHOTYROSINE PROTEIN PHOSPHATASE"/>
    <property type="match status" value="1"/>
</dbReference>
<dbReference type="InterPro" id="IPR023485">
    <property type="entry name" value="Ptyr_pPase"/>
</dbReference>
<feature type="active site" description="Proton donor" evidence="6">
    <location>
        <position position="129"/>
    </location>
</feature>
<feature type="domain" description="Phosphotyrosine protein phosphatase I" evidence="7">
    <location>
        <begin position="8"/>
        <end position="153"/>
    </location>
</feature>
<organism evidence="8 9">
    <name type="scientific">Veillonella criceti</name>
    <dbReference type="NCBI Taxonomy" id="103891"/>
    <lineage>
        <taxon>Bacteria</taxon>
        <taxon>Bacillati</taxon>
        <taxon>Bacillota</taxon>
        <taxon>Negativicutes</taxon>
        <taxon>Veillonellales</taxon>
        <taxon>Veillonellaceae</taxon>
        <taxon>Veillonella</taxon>
    </lineage>
</organism>
<dbReference type="InterPro" id="IPR050438">
    <property type="entry name" value="LMW_PTPase"/>
</dbReference>
<gene>
    <name evidence="8" type="primary">yfkJ</name>
    <name evidence="8" type="ORF">NCTC12020_01064</name>
</gene>
<name>A0A380NLG3_9FIRM</name>
<reference evidence="8 9" key="1">
    <citation type="submission" date="2018-06" db="EMBL/GenBank/DDBJ databases">
        <authorList>
            <consortium name="Pathogen Informatics"/>
            <person name="Doyle S."/>
        </authorList>
    </citation>
    <scope>NUCLEOTIDE SEQUENCE [LARGE SCALE GENOMIC DNA]</scope>
    <source>
        <strain evidence="8 9">NCTC12020</strain>
    </source>
</reference>
<dbReference type="CDD" id="cd16343">
    <property type="entry name" value="LMWPTP"/>
    <property type="match status" value="1"/>
</dbReference>
<dbReference type="SMART" id="SM00226">
    <property type="entry name" value="LMWPc"/>
    <property type="match status" value="1"/>
</dbReference>
<accession>A0A380NLG3</accession>
<dbReference type="EC" id="3.1.3.48" evidence="2"/>
<protein>
    <recommendedName>
        <fullName evidence="2">protein-tyrosine-phosphatase</fullName>
        <ecNumber evidence="2">3.1.3.48</ecNumber>
    </recommendedName>
</protein>
<keyword evidence="4" id="KW-0904">Protein phosphatase</keyword>
<dbReference type="OrthoDB" id="9784339at2"/>
<evidence type="ECO:0000259" key="7">
    <source>
        <dbReference type="SMART" id="SM00226"/>
    </source>
</evidence>
<dbReference type="PANTHER" id="PTHR11717">
    <property type="entry name" value="LOW MOLECULAR WEIGHT PROTEIN TYROSINE PHOSPHATASE"/>
    <property type="match status" value="1"/>
</dbReference>
<evidence type="ECO:0000256" key="6">
    <source>
        <dbReference type="PIRSR" id="PIRSR617867-1"/>
    </source>
</evidence>
<comment type="catalytic activity">
    <reaction evidence="5">
        <text>O-phospho-L-tyrosyl-[protein] + H2O = L-tyrosyl-[protein] + phosphate</text>
        <dbReference type="Rhea" id="RHEA:10684"/>
        <dbReference type="Rhea" id="RHEA-COMP:10136"/>
        <dbReference type="Rhea" id="RHEA-COMP:20101"/>
        <dbReference type="ChEBI" id="CHEBI:15377"/>
        <dbReference type="ChEBI" id="CHEBI:43474"/>
        <dbReference type="ChEBI" id="CHEBI:46858"/>
        <dbReference type="ChEBI" id="CHEBI:61978"/>
        <dbReference type="EC" id="3.1.3.48"/>
    </reaction>
</comment>
<dbReference type="PRINTS" id="PR00719">
    <property type="entry name" value="LMWPTPASE"/>
</dbReference>
<dbReference type="InterPro" id="IPR036196">
    <property type="entry name" value="Ptyr_pPase_sf"/>
</dbReference>
<evidence type="ECO:0000313" key="9">
    <source>
        <dbReference type="Proteomes" id="UP000255367"/>
    </source>
</evidence>
<dbReference type="SUPFAM" id="SSF52788">
    <property type="entry name" value="Phosphotyrosine protein phosphatases I"/>
    <property type="match status" value="1"/>
</dbReference>
<dbReference type="AlphaFoldDB" id="A0A380NLG3"/>
<comment type="similarity">
    <text evidence="1">Belongs to the low molecular weight phosphotyrosine protein phosphatase family.</text>
</comment>
<keyword evidence="3 8" id="KW-0378">Hydrolase</keyword>
<evidence type="ECO:0000256" key="1">
    <source>
        <dbReference type="ARBA" id="ARBA00011063"/>
    </source>
</evidence>
<dbReference type="EMBL" id="UHIO01000001">
    <property type="protein sequence ID" value="SUP43106.1"/>
    <property type="molecule type" value="Genomic_DNA"/>
</dbReference>
<keyword evidence="9" id="KW-1185">Reference proteome</keyword>
<evidence type="ECO:0000256" key="3">
    <source>
        <dbReference type="ARBA" id="ARBA00022801"/>
    </source>
</evidence>
<evidence type="ECO:0000313" key="8">
    <source>
        <dbReference type="EMBL" id="SUP43106.1"/>
    </source>
</evidence>
<dbReference type="GO" id="GO:0004725">
    <property type="term" value="F:protein tyrosine phosphatase activity"/>
    <property type="evidence" value="ECO:0007669"/>
    <property type="project" value="UniProtKB-EC"/>
</dbReference>
<dbReference type="InterPro" id="IPR017867">
    <property type="entry name" value="Tyr_phospatase_low_mol_wt"/>
</dbReference>
<dbReference type="RefSeq" id="WP_115310248.1">
    <property type="nucleotide sequence ID" value="NZ_UHIO01000001.1"/>
</dbReference>
<feature type="active site" description="Nucleophile" evidence="6">
    <location>
        <position position="14"/>
    </location>
</feature>
<proteinExistence type="inferred from homology"/>
<feature type="active site" evidence="6">
    <location>
        <position position="20"/>
    </location>
</feature>
<dbReference type="Proteomes" id="UP000255367">
    <property type="component" value="Unassembled WGS sequence"/>
</dbReference>
<dbReference type="Pfam" id="PF01451">
    <property type="entry name" value="LMWPc"/>
    <property type="match status" value="1"/>
</dbReference>